<dbReference type="Gene3D" id="3.90.1300.10">
    <property type="entry name" value="Amidase signature (AS) domain"/>
    <property type="match status" value="1"/>
</dbReference>
<dbReference type="InterPro" id="IPR036928">
    <property type="entry name" value="AS_sf"/>
</dbReference>
<dbReference type="PANTHER" id="PTHR42678">
    <property type="entry name" value="AMIDASE"/>
    <property type="match status" value="1"/>
</dbReference>
<dbReference type="PANTHER" id="PTHR42678:SF34">
    <property type="entry name" value="OS04G0183300 PROTEIN"/>
    <property type="match status" value="1"/>
</dbReference>
<gene>
    <name evidence="2" type="ORF">METZ01_LOCUS118507</name>
</gene>
<reference evidence="2" key="1">
    <citation type="submission" date="2018-05" db="EMBL/GenBank/DDBJ databases">
        <authorList>
            <person name="Lanie J.A."/>
            <person name="Ng W.-L."/>
            <person name="Kazmierczak K.M."/>
            <person name="Andrzejewski T.M."/>
            <person name="Davidsen T.M."/>
            <person name="Wayne K.J."/>
            <person name="Tettelin H."/>
            <person name="Glass J.I."/>
            <person name="Rusch D."/>
            <person name="Podicherti R."/>
            <person name="Tsui H.-C.T."/>
            <person name="Winkler M.E."/>
        </authorList>
    </citation>
    <scope>NUCLEOTIDE SEQUENCE</scope>
</reference>
<accession>A0A381XN35</accession>
<dbReference type="EMBL" id="UINC01015620">
    <property type="protein sequence ID" value="SVA65653.1"/>
    <property type="molecule type" value="Genomic_DNA"/>
</dbReference>
<name>A0A381XN35_9ZZZZ</name>
<dbReference type="SUPFAM" id="SSF75304">
    <property type="entry name" value="Amidase signature (AS) enzymes"/>
    <property type="match status" value="1"/>
</dbReference>
<feature type="domain" description="Amidase" evidence="1">
    <location>
        <begin position="59"/>
        <end position="198"/>
    </location>
</feature>
<dbReference type="AlphaFoldDB" id="A0A381XN35"/>
<evidence type="ECO:0000259" key="1">
    <source>
        <dbReference type="Pfam" id="PF01425"/>
    </source>
</evidence>
<organism evidence="2">
    <name type="scientific">marine metagenome</name>
    <dbReference type="NCBI Taxonomy" id="408172"/>
    <lineage>
        <taxon>unclassified sequences</taxon>
        <taxon>metagenomes</taxon>
        <taxon>ecological metagenomes</taxon>
    </lineage>
</organism>
<dbReference type="InterPro" id="IPR023631">
    <property type="entry name" value="Amidase_dom"/>
</dbReference>
<proteinExistence type="predicted"/>
<protein>
    <recommendedName>
        <fullName evidence="1">Amidase domain-containing protein</fullName>
    </recommendedName>
</protein>
<dbReference type="Pfam" id="PF01425">
    <property type="entry name" value="Amidase"/>
    <property type="match status" value="1"/>
</dbReference>
<sequence length="205" mass="21680">MRKHFRPTGITLSIALFCLSQQGCAPPKESVDKPSIDVVELTVKNIQQAYTSGDYTSVDLTQAFLDQINLYEGHYNSFISMNPNALEIASTLDQERASGAIRGPLHGIPVVIKDNIDQKGLVTTAGFSGFSRTTGGIDMIPGDDAAVVERLLEAGAIILGKTNLPDFAGDGTRTKSSVSGVTLNAYDVTKAPGGSSGGIFRSTKL</sequence>
<evidence type="ECO:0000313" key="2">
    <source>
        <dbReference type="EMBL" id="SVA65653.1"/>
    </source>
</evidence>